<dbReference type="PANTHER" id="PTHR38020">
    <property type="entry name" value="UROPORPHYRINOGEN-III SYNTHASE"/>
    <property type="match status" value="1"/>
</dbReference>
<dbReference type="Gene3D" id="3.40.50.10090">
    <property type="match status" value="2"/>
</dbReference>
<dbReference type="CDD" id="cd06578">
    <property type="entry name" value="HemD"/>
    <property type="match status" value="1"/>
</dbReference>
<keyword evidence="3" id="KW-1185">Reference proteome</keyword>
<dbReference type="EMBL" id="RSCL01000018">
    <property type="protein sequence ID" value="RUT01908.1"/>
    <property type="molecule type" value="Genomic_DNA"/>
</dbReference>
<comment type="caution">
    <text evidence="2">The sequence shown here is derived from an EMBL/GenBank/DDBJ whole genome shotgun (WGS) entry which is preliminary data.</text>
</comment>
<dbReference type="GO" id="GO:0004852">
    <property type="term" value="F:uroporphyrinogen-III synthase activity"/>
    <property type="evidence" value="ECO:0007669"/>
    <property type="project" value="InterPro"/>
</dbReference>
<dbReference type="SUPFAM" id="SSF69618">
    <property type="entry name" value="HemD-like"/>
    <property type="match status" value="1"/>
</dbReference>
<dbReference type="AlphaFoldDB" id="A0A3S1AJ93"/>
<feature type="domain" description="Tetrapyrrole biosynthesis uroporphyrinogen III synthase" evidence="1">
    <location>
        <begin position="2"/>
        <end position="228"/>
    </location>
</feature>
<organism evidence="2 3">
    <name type="scientific">Dulcicalothrix desertica PCC 7102</name>
    <dbReference type="NCBI Taxonomy" id="232991"/>
    <lineage>
        <taxon>Bacteria</taxon>
        <taxon>Bacillati</taxon>
        <taxon>Cyanobacteriota</taxon>
        <taxon>Cyanophyceae</taxon>
        <taxon>Nostocales</taxon>
        <taxon>Calotrichaceae</taxon>
        <taxon>Dulcicalothrix</taxon>
    </lineage>
</organism>
<gene>
    <name evidence="2" type="primary">hemD</name>
    <name evidence="2" type="ORF">DSM106972_065310</name>
</gene>
<evidence type="ECO:0000259" key="1">
    <source>
        <dbReference type="Pfam" id="PF02602"/>
    </source>
</evidence>
<proteinExistence type="predicted"/>
<reference evidence="2" key="1">
    <citation type="submission" date="2018-12" db="EMBL/GenBank/DDBJ databases">
        <authorList>
            <person name="Will S."/>
            <person name="Neumann-Schaal M."/>
            <person name="Henke P."/>
        </authorList>
    </citation>
    <scope>NUCLEOTIDE SEQUENCE</scope>
    <source>
        <strain evidence="2">PCC 7102</strain>
    </source>
</reference>
<reference evidence="2" key="2">
    <citation type="journal article" date="2019" name="Genome Biol. Evol.">
        <title>Day and night: Metabolic profiles and evolutionary relationships of six axenic non-marine cyanobacteria.</title>
        <authorList>
            <person name="Will S.E."/>
            <person name="Henke P."/>
            <person name="Boedeker C."/>
            <person name="Huang S."/>
            <person name="Brinkmann H."/>
            <person name="Rohde M."/>
            <person name="Jarek M."/>
            <person name="Friedl T."/>
            <person name="Seufert S."/>
            <person name="Schumacher M."/>
            <person name="Overmann J."/>
            <person name="Neumann-Schaal M."/>
            <person name="Petersen J."/>
        </authorList>
    </citation>
    <scope>NUCLEOTIDE SEQUENCE [LARGE SCALE GENOMIC DNA]</scope>
    <source>
        <strain evidence="2">PCC 7102</strain>
    </source>
</reference>
<dbReference type="InterPro" id="IPR003754">
    <property type="entry name" value="4pyrrol_synth_uPrphyn_synth"/>
</dbReference>
<evidence type="ECO:0000313" key="3">
    <source>
        <dbReference type="Proteomes" id="UP000271624"/>
    </source>
</evidence>
<sequence length="242" mass="26339">MSSALINQGALPLFMPVIETSPLEDFTILDEHLRKINTYDSIAFTSRNGIDAVSKRMRELKMDTSLLQQIHLCAIGKDAELLEALGAEVDVIPEEPSPTGIIRELAKISDIEGKNILIPASEVIGIPEPDVIPNFVAGLEKLGMNVTRVTAYQTRSLDKEIYNVELELIRQGKVDVIAFSSSAEISAFLNMCDVSDYQNTVIACFGPYTGANARKLGLNVSIIADDFSSFDGFAAAIASHFN</sequence>
<name>A0A3S1AJ93_9CYAN</name>
<evidence type="ECO:0000313" key="2">
    <source>
        <dbReference type="EMBL" id="RUT01908.1"/>
    </source>
</evidence>
<accession>A0A3S1AJ93</accession>
<dbReference type="InterPro" id="IPR036108">
    <property type="entry name" value="4pyrrol_syn_uPrphyn_synt_sf"/>
</dbReference>
<dbReference type="PANTHER" id="PTHR38020:SF1">
    <property type="entry name" value="UROPORPHYRINOGEN-III SYNTHASE"/>
    <property type="match status" value="1"/>
</dbReference>
<dbReference type="GO" id="GO:0033014">
    <property type="term" value="P:tetrapyrrole biosynthetic process"/>
    <property type="evidence" value="ECO:0007669"/>
    <property type="project" value="InterPro"/>
</dbReference>
<dbReference type="Pfam" id="PF02602">
    <property type="entry name" value="HEM4"/>
    <property type="match status" value="1"/>
</dbReference>
<protein>
    <submittedName>
        <fullName evidence="2">Uroporphyrinogen-III synthase</fullName>
    </submittedName>
</protein>
<dbReference type="Proteomes" id="UP000271624">
    <property type="component" value="Unassembled WGS sequence"/>
</dbReference>